<evidence type="ECO:0000313" key="3">
    <source>
        <dbReference type="Proteomes" id="UP000779233"/>
    </source>
</evidence>
<name>A0A8S4HH80_PLAVI</name>
<comment type="caution">
    <text evidence="2">The sequence shown here is derived from an EMBL/GenBank/DDBJ whole genome shotgun (WGS) entry which is preliminary data.</text>
</comment>
<protein>
    <submittedName>
        <fullName evidence="2">(malaria parasite P. vivax) hypothetical protein</fullName>
    </submittedName>
</protein>
<dbReference type="EMBL" id="CAJZCX010000016">
    <property type="protein sequence ID" value="CAG9485047.1"/>
    <property type="molecule type" value="Genomic_DNA"/>
</dbReference>
<accession>A0A8S4HH80</accession>
<feature type="region of interest" description="Disordered" evidence="1">
    <location>
        <begin position="18"/>
        <end position="53"/>
    </location>
</feature>
<feature type="region of interest" description="Disordered" evidence="1">
    <location>
        <begin position="124"/>
        <end position="147"/>
    </location>
</feature>
<dbReference type="VEuPathDB" id="PlasmoDB:PVPAM_010028700"/>
<dbReference type="AlphaFoldDB" id="A0A8S4HH80"/>
<feature type="compositionally biased region" description="Basic and acidic residues" evidence="1">
    <location>
        <begin position="370"/>
        <end position="413"/>
    </location>
</feature>
<proteinExistence type="predicted"/>
<evidence type="ECO:0000313" key="2">
    <source>
        <dbReference type="EMBL" id="CAG9485047.1"/>
    </source>
</evidence>
<organism evidence="2 3">
    <name type="scientific">Plasmodium vivax</name>
    <name type="common">malaria parasite P. vivax</name>
    <dbReference type="NCBI Taxonomy" id="5855"/>
    <lineage>
        <taxon>Eukaryota</taxon>
        <taxon>Sar</taxon>
        <taxon>Alveolata</taxon>
        <taxon>Apicomplexa</taxon>
        <taxon>Aconoidasida</taxon>
        <taxon>Haemosporida</taxon>
        <taxon>Plasmodiidae</taxon>
        <taxon>Plasmodium</taxon>
        <taxon>Plasmodium (Plasmodium)</taxon>
    </lineage>
</organism>
<feature type="compositionally biased region" description="Basic and acidic residues" evidence="1">
    <location>
        <begin position="42"/>
        <end position="53"/>
    </location>
</feature>
<feature type="region of interest" description="Disordered" evidence="1">
    <location>
        <begin position="285"/>
        <end position="322"/>
    </location>
</feature>
<gene>
    <name evidence="2" type="ORF">PVW1_010019800</name>
</gene>
<feature type="region of interest" description="Disordered" evidence="1">
    <location>
        <begin position="357"/>
        <end position="413"/>
    </location>
</feature>
<feature type="compositionally biased region" description="Basic and acidic residues" evidence="1">
    <location>
        <begin position="442"/>
        <end position="464"/>
    </location>
</feature>
<feature type="compositionally biased region" description="Low complexity" evidence="1">
    <location>
        <begin position="124"/>
        <end position="144"/>
    </location>
</feature>
<reference evidence="2" key="1">
    <citation type="submission" date="2021-09" db="EMBL/GenBank/DDBJ databases">
        <authorList>
            <consortium name="Pathogen Informatics"/>
        </authorList>
    </citation>
    <scope>NUCLEOTIDE SEQUENCE</scope>
    <source>
        <strain evidence="2">PvW1</strain>
    </source>
</reference>
<feature type="region of interest" description="Disordered" evidence="1">
    <location>
        <begin position="440"/>
        <end position="506"/>
    </location>
</feature>
<sequence>MKAAHPVNFPGGHFMFPKGPAARVGKPNGEKEGYGASLNNQRKGEQPHEGVKSSRYEYLDASHLEMLDLNKNIQHILPKPVKPSLNLESVCKETSAILRHSRRAKGAELHPLSQYQQHQPYQPYQPYQQHQQQQPWQPHHSQQPGAEHKNVKHLYELGLPQIIGTYIQPLSKNNDGEKDPLGNNPFPLGSTSPFFQPPKFSPKQMQQPTNKFLPLQLNSERKNLYGLPSYLIPEDKPKSLTVTVVPNKDKDLLEREAKQMKLLLDSSSQGIVNSTPDYQKIISSSMLSNSDDGNTSGGSRFNCGDNASLRNGHNDMESDFSFGRNEDVRDEFAGEQEAENNNYDCFFNELYDANNFTPYGEANEGGVSDARGDQEGGHQEGGHQEGGHQEGGHHEGGHHEGGHHEGGDREHGYHLPLSEKHLHRGTRKAVYKGRSVNINSALERKEENGPGGHRQSEQGEDNHNSPEGVEGVKRQVKKASPSPSKRTLLAKKKEQSDTPLKNLEPSTCFRNPKTYVNIRLGKPKKCYVTNSSDPIDKKLKDWHNTHNSQVGWKKSRRGVYTFGGTEVVLSLVHDKIIVKKINGKYVKDNLLSVEKFVSLNELFELHREQTDNLLKRRAAQTFLF</sequence>
<dbReference type="Proteomes" id="UP000779233">
    <property type="component" value="Unassembled WGS sequence"/>
</dbReference>
<feature type="compositionally biased region" description="Low complexity" evidence="1">
    <location>
        <begin position="288"/>
        <end position="299"/>
    </location>
</feature>
<evidence type="ECO:0000256" key="1">
    <source>
        <dbReference type="SAM" id="MobiDB-lite"/>
    </source>
</evidence>